<name>A0A4R3VNQ7_9SPHI</name>
<dbReference type="InterPro" id="IPR036237">
    <property type="entry name" value="Xyl_isomerase-like_sf"/>
</dbReference>
<dbReference type="InterPro" id="IPR013022">
    <property type="entry name" value="Xyl_isomerase-like_TIM-brl"/>
</dbReference>
<dbReference type="GO" id="GO:0016853">
    <property type="term" value="F:isomerase activity"/>
    <property type="evidence" value="ECO:0007669"/>
    <property type="project" value="UniProtKB-KW"/>
</dbReference>
<gene>
    <name evidence="2" type="ORF">EDC17_10617</name>
</gene>
<keyword evidence="2" id="KW-0413">Isomerase</keyword>
<dbReference type="EMBL" id="SMBZ01000061">
    <property type="protein sequence ID" value="TCV06585.1"/>
    <property type="molecule type" value="Genomic_DNA"/>
</dbReference>
<feature type="domain" description="Xylose isomerase-like TIM barrel" evidence="1">
    <location>
        <begin position="52"/>
        <end position="294"/>
    </location>
</feature>
<dbReference type="GO" id="GO:0030682">
    <property type="term" value="P:symbiont-mediated perturbation of host defenses"/>
    <property type="evidence" value="ECO:0007669"/>
    <property type="project" value="InterPro"/>
</dbReference>
<dbReference type="Gene3D" id="3.20.20.150">
    <property type="entry name" value="Divalent-metal-dependent TIM barrel enzymes"/>
    <property type="match status" value="1"/>
</dbReference>
<dbReference type="GO" id="GO:0005576">
    <property type="term" value="C:extracellular region"/>
    <property type="evidence" value="ECO:0007669"/>
    <property type="project" value="UniProtKB-SubCell"/>
</dbReference>
<comment type="caution">
    <text evidence="2">The sequence shown here is derived from an EMBL/GenBank/DDBJ whole genome shotgun (WGS) entry which is preliminary data.</text>
</comment>
<organism evidence="2 3">
    <name type="scientific">Sphingobacterium alimentarium</name>
    <dbReference type="NCBI Taxonomy" id="797292"/>
    <lineage>
        <taxon>Bacteria</taxon>
        <taxon>Pseudomonadati</taxon>
        <taxon>Bacteroidota</taxon>
        <taxon>Sphingobacteriia</taxon>
        <taxon>Sphingobacteriales</taxon>
        <taxon>Sphingobacteriaceae</taxon>
        <taxon>Sphingobacterium</taxon>
    </lineage>
</organism>
<sequence length="319" mass="37383">MQIGNMQRFRFFIAFITLFTMSVSMLYAKYSPSRMALGYSVNMQLITKEKMQYAKSLGIDYIELSNVGSMLNKDLSLKYDQDYWKNQIDSIKTILDATDIKVWSIHMPFSQKIDLSLRSELDRKKVVETHIQMIHLLSALRAEIILFHPSYYLGMDERELRIAQLVKSVFELNIETRRHNMQMVVENMLGPQLTIDDRERPLLRTIKECELVFSLLPDDVGLAVDMCHIMNSELLIEKFNSRVKTLHVSDGDGLSEAHYLPCNKFGKNNWNLIFAALEKINYSGVFMYECKYTDEKELKNCYDLLEVDYNNYKLNNKRI</sequence>
<dbReference type="PANTHER" id="PTHR12110:SF53">
    <property type="entry name" value="BLR5974 PROTEIN"/>
    <property type="match status" value="1"/>
</dbReference>
<dbReference type="Proteomes" id="UP000295197">
    <property type="component" value="Unassembled WGS sequence"/>
</dbReference>
<evidence type="ECO:0000313" key="3">
    <source>
        <dbReference type="Proteomes" id="UP000295197"/>
    </source>
</evidence>
<evidence type="ECO:0000259" key="1">
    <source>
        <dbReference type="Pfam" id="PF01261"/>
    </source>
</evidence>
<reference evidence="2 3" key="1">
    <citation type="submission" date="2019-03" db="EMBL/GenBank/DDBJ databases">
        <title>Genomic Encyclopedia of Type Strains, Phase IV (KMG-IV): sequencing the most valuable type-strain genomes for metagenomic binning, comparative biology and taxonomic classification.</title>
        <authorList>
            <person name="Goeker M."/>
        </authorList>
    </citation>
    <scope>NUCLEOTIDE SEQUENCE [LARGE SCALE GENOMIC DNA]</scope>
    <source>
        <strain evidence="2 3">DSM 22362</strain>
    </source>
</reference>
<keyword evidence="3" id="KW-1185">Reference proteome</keyword>
<evidence type="ECO:0000313" key="2">
    <source>
        <dbReference type="EMBL" id="TCV06585.1"/>
    </source>
</evidence>
<dbReference type="InterPro" id="IPR050312">
    <property type="entry name" value="IolE/XylAMocC-like"/>
</dbReference>
<dbReference type="AlphaFoldDB" id="A0A4R3VNQ7"/>
<dbReference type="Pfam" id="PF01261">
    <property type="entry name" value="AP_endonuc_2"/>
    <property type="match status" value="1"/>
</dbReference>
<accession>A0A4R3VNQ7</accession>
<dbReference type="OrthoDB" id="9801960at2"/>
<protein>
    <submittedName>
        <fullName evidence="2">Sugar phosphate isomerase/epimerase</fullName>
    </submittedName>
</protein>
<dbReference type="SUPFAM" id="SSF51658">
    <property type="entry name" value="Xylose isomerase-like"/>
    <property type="match status" value="1"/>
</dbReference>
<dbReference type="PANTHER" id="PTHR12110">
    <property type="entry name" value="HYDROXYPYRUVATE ISOMERASE"/>
    <property type="match status" value="1"/>
</dbReference>
<proteinExistence type="predicted"/>